<keyword evidence="4" id="KW-0479">Metal-binding</keyword>
<feature type="region of interest" description="Disordered" evidence="8">
    <location>
        <begin position="1"/>
        <end position="23"/>
    </location>
</feature>
<evidence type="ECO:0000256" key="2">
    <source>
        <dbReference type="ARBA" id="ARBA00010617"/>
    </source>
</evidence>
<dbReference type="PANTHER" id="PTHR24286:SF24">
    <property type="entry name" value="LANOSTEROL 14-ALPHA DEMETHYLASE"/>
    <property type="match status" value="1"/>
</dbReference>
<dbReference type="InterPro" id="IPR001128">
    <property type="entry name" value="Cyt_P450"/>
</dbReference>
<evidence type="ECO:0000256" key="5">
    <source>
        <dbReference type="ARBA" id="ARBA00023002"/>
    </source>
</evidence>
<evidence type="ECO:0000256" key="8">
    <source>
        <dbReference type="SAM" id="MobiDB-lite"/>
    </source>
</evidence>
<dbReference type="GO" id="GO:0020037">
    <property type="term" value="F:heme binding"/>
    <property type="evidence" value="ECO:0007669"/>
    <property type="project" value="InterPro"/>
</dbReference>
<evidence type="ECO:0000256" key="7">
    <source>
        <dbReference type="ARBA" id="ARBA00023033"/>
    </source>
</evidence>
<evidence type="ECO:0000256" key="4">
    <source>
        <dbReference type="ARBA" id="ARBA00022723"/>
    </source>
</evidence>
<keyword evidence="7" id="KW-0503">Monooxygenase</keyword>
<keyword evidence="3" id="KW-0349">Heme</keyword>
<evidence type="ECO:0000256" key="1">
    <source>
        <dbReference type="ARBA" id="ARBA00001971"/>
    </source>
</evidence>
<dbReference type="Proteomes" id="UP000679284">
    <property type="component" value="Chromosome"/>
</dbReference>
<dbReference type="KEGG" id="fap:GR316_00920"/>
<evidence type="ECO:0000313" key="9">
    <source>
        <dbReference type="EMBL" id="QUS34958.1"/>
    </source>
</evidence>
<dbReference type="Gene3D" id="1.10.630.10">
    <property type="entry name" value="Cytochrome P450"/>
    <property type="match status" value="1"/>
</dbReference>
<proteinExistence type="inferred from homology"/>
<sequence length="423" mass="46705">MSRQDQDAFGHRAGATSAFPAPLPRLPGVDHTVTLLRQGYGFIGHGCDRLGVDGFRARLMGREAICLRGPEASQLLYGAEGLTRTGAMPTTVLRLLQDKGSVQQLDGEEHRRRKAMFIRLVMDPGRIDSLRRGFEAAWRAELHPGLEVSVLDLANSALTRAACHWVGLYPAPADLRRLTRDLFAMSDRSGHFGPSTALALWRRRGIERWLRREIAAVRGSADAAATPLAIIGKDLPLEVAAVEVLNLLRPIVAVGRYVAFAAKALHDHPIWCGLFRSGNADFISDFCEEVRRTAPFFPFTAARATRDLTWHGATLPAGSWLLFDIYGTAQDARHFPRPQAFRPERMLDWRLNDPSFVPQGGGDVATTHRCPGEAATLALMESAVRMLCCEMSYDVPPQDLSVAMDRIPAQPASGMRIRVQRID</sequence>
<dbReference type="PANTHER" id="PTHR24286">
    <property type="entry name" value="CYTOCHROME P450 26"/>
    <property type="match status" value="1"/>
</dbReference>
<dbReference type="SUPFAM" id="SSF48264">
    <property type="entry name" value="Cytochrome P450"/>
    <property type="match status" value="1"/>
</dbReference>
<dbReference type="GO" id="GO:0005506">
    <property type="term" value="F:iron ion binding"/>
    <property type="evidence" value="ECO:0007669"/>
    <property type="project" value="InterPro"/>
</dbReference>
<feature type="compositionally biased region" description="Basic and acidic residues" evidence="8">
    <location>
        <begin position="1"/>
        <end position="10"/>
    </location>
</feature>
<comment type="cofactor">
    <cofactor evidence="1">
        <name>heme</name>
        <dbReference type="ChEBI" id="CHEBI:30413"/>
    </cofactor>
</comment>
<keyword evidence="6" id="KW-0408">Iron</keyword>
<name>A0A8J8MRH8_9RHOB</name>
<evidence type="ECO:0000256" key="3">
    <source>
        <dbReference type="ARBA" id="ARBA00022617"/>
    </source>
</evidence>
<reference evidence="9" key="1">
    <citation type="submission" date="2020-01" db="EMBL/GenBank/DDBJ databases">
        <authorList>
            <person name="Yang Y."/>
            <person name="Kwon Y.M."/>
        </authorList>
    </citation>
    <scope>NUCLEOTIDE SEQUENCE</scope>
    <source>
        <strain evidence="9">PG104</strain>
    </source>
</reference>
<dbReference type="AlphaFoldDB" id="A0A8J8MRH8"/>
<dbReference type="GO" id="GO:0016705">
    <property type="term" value="F:oxidoreductase activity, acting on paired donors, with incorporation or reduction of molecular oxygen"/>
    <property type="evidence" value="ECO:0007669"/>
    <property type="project" value="InterPro"/>
</dbReference>
<evidence type="ECO:0000313" key="10">
    <source>
        <dbReference type="Proteomes" id="UP000679284"/>
    </source>
</evidence>
<dbReference type="InterPro" id="IPR036396">
    <property type="entry name" value="Cyt_P450_sf"/>
</dbReference>
<keyword evidence="5" id="KW-0560">Oxidoreductase</keyword>
<dbReference type="Pfam" id="PF00067">
    <property type="entry name" value="p450"/>
    <property type="match status" value="1"/>
</dbReference>
<gene>
    <name evidence="9" type="ORF">GR316_00920</name>
</gene>
<dbReference type="EMBL" id="CP047289">
    <property type="protein sequence ID" value="QUS34958.1"/>
    <property type="molecule type" value="Genomic_DNA"/>
</dbReference>
<dbReference type="GO" id="GO:0016125">
    <property type="term" value="P:sterol metabolic process"/>
    <property type="evidence" value="ECO:0007669"/>
    <property type="project" value="TreeGrafter"/>
</dbReference>
<dbReference type="CDD" id="cd11067">
    <property type="entry name" value="CYP152"/>
    <property type="match status" value="1"/>
</dbReference>
<evidence type="ECO:0000256" key="6">
    <source>
        <dbReference type="ARBA" id="ARBA00023004"/>
    </source>
</evidence>
<comment type="similarity">
    <text evidence="2">Belongs to the cytochrome P450 family.</text>
</comment>
<organism evidence="9 10">
    <name type="scientific">Falsirhodobacter algicola</name>
    <dbReference type="NCBI Taxonomy" id="2692330"/>
    <lineage>
        <taxon>Bacteria</taxon>
        <taxon>Pseudomonadati</taxon>
        <taxon>Pseudomonadota</taxon>
        <taxon>Alphaproteobacteria</taxon>
        <taxon>Rhodobacterales</taxon>
        <taxon>Paracoccaceae</taxon>
        <taxon>Falsirhodobacter</taxon>
    </lineage>
</organism>
<accession>A0A8J8MRH8</accession>
<dbReference type="GO" id="GO:0004497">
    <property type="term" value="F:monooxygenase activity"/>
    <property type="evidence" value="ECO:0007669"/>
    <property type="project" value="UniProtKB-KW"/>
</dbReference>
<dbReference type="RefSeq" id="WP_211784206.1">
    <property type="nucleotide sequence ID" value="NZ_CP047289.1"/>
</dbReference>
<protein>
    <submittedName>
        <fullName evidence="9">Cytochrome P450</fullName>
    </submittedName>
</protein>
<keyword evidence="10" id="KW-1185">Reference proteome</keyword>